<feature type="region of interest" description="Disordered" evidence="1">
    <location>
        <begin position="590"/>
        <end position="609"/>
    </location>
</feature>
<keyword evidence="4" id="KW-1185">Reference proteome</keyword>
<feature type="compositionally biased region" description="Low complexity" evidence="1">
    <location>
        <begin position="1064"/>
        <end position="1084"/>
    </location>
</feature>
<feature type="compositionally biased region" description="Polar residues" evidence="1">
    <location>
        <begin position="379"/>
        <end position="390"/>
    </location>
</feature>
<feature type="region of interest" description="Disordered" evidence="1">
    <location>
        <begin position="232"/>
        <end position="281"/>
    </location>
</feature>
<feature type="compositionally biased region" description="Low complexity" evidence="1">
    <location>
        <begin position="948"/>
        <end position="961"/>
    </location>
</feature>
<dbReference type="OrthoDB" id="430364at2759"/>
<name>A0A4Y7TWN1_COPMI</name>
<feature type="compositionally biased region" description="Basic residues" evidence="1">
    <location>
        <begin position="324"/>
        <end position="334"/>
    </location>
</feature>
<feature type="domain" description="SEC7" evidence="2">
    <location>
        <begin position="1214"/>
        <end position="1394"/>
    </location>
</feature>
<dbReference type="Gene3D" id="1.10.1000.11">
    <property type="entry name" value="Arf Nucleotide-binding Site Opener,domain 2"/>
    <property type="match status" value="1"/>
</dbReference>
<dbReference type="InterPro" id="IPR023394">
    <property type="entry name" value="Sec7_C_sf"/>
</dbReference>
<feature type="region of interest" description="Disordered" evidence="1">
    <location>
        <begin position="1053"/>
        <end position="1091"/>
    </location>
</feature>
<feature type="compositionally biased region" description="Polar residues" evidence="1">
    <location>
        <begin position="728"/>
        <end position="742"/>
    </location>
</feature>
<feature type="compositionally biased region" description="Low complexity" evidence="1">
    <location>
        <begin position="703"/>
        <end position="713"/>
    </location>
</feature>
<feature type="compositionally biased region" description="Polar residues" evidence="1">
    <location>
        <begin position="232"/>
        <end position="241"/>
    </location>
</feature>
<dbReference type="GO" id="GO:0032012">
    <property type="term" value="P:regulation of ARF protein signal transduction"/>
    <property type="evidence" value="ECO:0007669"/>
    <property type="project" value="InterPro"/>
</dbReference>
<feature type="compositionally biased region" description="Polar residues" evidence="1">
    <location>
        <begin position="978"/>
        <end position="992"/>
    </location>
</feature>
<dbReference type="Proteomes" id="UP000298030">
    <property type="component" value="Unassembled WGS sequence"/>
</dbReference>
<feature type="region of interest" description="Disordered" evidence="1">
    <location>
        <begin position="1589"/>
        <end position="1683"/>
    </location>
</feature>
<organism evidence="3 4">
    <name type="scientific">Coprinellus micaceus</name>
    <name type="common">Glistening ink-cap mushroom</name>
    <name type="synonym">Coprinus micaceus</name>
    <dbReference type="NCBI Taxonomy" id="71717"/>
    <lineage>
        <taxon>Eukaryota</taxon>
        <taxon>Fungi</taxon>
        <taxon>Dikarya</taxon>
        <taxon>Basidiomycota</taxon>
        <taxon>Agaricomycotina</taxon>
        <taxon>Agaricomycetes</taxon>
        <taxon>Agaricomycetidae</taxon>
        <taxon>Agaricales</taxon>
        <taxon>Agaricineae</taxon>
        <taxon>Psathyrellaceae</taxon>
        <taxon>Coprinellus</taxon>
    </lineage>
</organism>
<dbReference type="SUPFAM" id="SSF48425">
    <property type="entry name" value="Sec7 domain"/>
    <property type="match status" value="1"/>
</dbReference>
<feature type="compositionally biased region" description="Polar residues" evidence="1">
    <location>
        <begin position="828"/>
        <end position="839"/>
    </location>
</feature>
<comment type="caution">
    <text evidence="3">The sequence shown here is derived from an EMBL/GenBank/DDBJ whole genome shotgun (WGS) entry which is preliminary data.</text>
</comment>
<dbReference type="InterPro" id="IPR000904">
    <property type="entry name" value="Sec7_dom"/>
</dbReference>
<feature type="compositionally biased region" description="Pro residues" evidence="1">
    <location>
        <begin position="259"/>
        <end position="268"/>
    </location>
</feature>
<dbReference type="SUPFAM" id="SSF50729">
    <property type="entry name" value="PH domain-like"/>
    <property type="match status" value="1"/>
</dbReference>
<feature type="compositionally biased region" description="Basic residues" evidence="1">
    <location>
        <begin position="1621"/>
        <end position="1631"/>
    </location>
</feature>
<dbReference type="Gene3D" id="1.10.220.20">
    <property type="match status" value="1"/>
</dbReference>
<dbReference type="GO" id="GO:0005085">
    <property type="term" value="F:guanyl-nucleotide exchange factor activity"/>
    <property type="evidence" value="ECO:0007669"/>
    <property type="project" value="InterPro"/>
</dbReference>
<dbReference type="SMART" id="SM00222">
    <property type="entry name" value="Sec7"/>
    <property type="match status" value="1"/>
</dbReference>
<dbReference type="STRING" id="71717.A0A4Y7TWN1"/>
<feature type="compositionally biased region" description="Gly residues" evidence="1">
    <location>
        <begin position="1664"/>
        <end position="1682"/>
    </location>
</feature>
<accession>A0A4Y7TWN1</accession>
<gene>
    <name evidence="3" type="ORF">FA13DRAFT_1786178</name>
</gene>
<feature type="compositionally biased region" description="Basic residues" evidence="1">
    <location>
        <begin position="128"/>
        <end position="139"/>
    </location>
</feature>
<feature type="region of interest" description="Disordered" evidence="1">
    <location>
        <begin position="24"/>
        <end position="171"/>
    </location>
</feature>
<dbReference type="InterPro" id="IPR035999">
    <property type="entry name" value="Sec7_dom_sf"/>
</dbReference>
<dbReference type="Pfam" id="PF01369">
    <property type="entry name" value="Sec7"/>
    <property type="match status" value="1"/>
</dbReference>
<feature type="compositionally biased region" description="Basic and acidic residues" evidence="1">
    <location>
        <begin position="811"/>
        <end position="823"/>
    </location>
</feature>
<evidence type="ECO:0000259" key="2">
    <source>
        <dbReference type="PROSITE" id="PS50190"/>
    </source>
</evidence>
<dbReference type="EMBL" id="QPFP01000003">
    <property type="protein sequence ID" value="TEB38391.1"/>
    <property type="molecule type" value="Genomic_DNA"/>
</dbReference>
<feature type="compositionally biased region" description="Polar residues" evidence="1">
    <location>
        <begin position="1589"/>
        <end position="1598"/>
    </location>
</feature>
<dbReference type="PROSITE" id="PS50190">
    <property type="entry name" value="SEC7"/>
    <property type="match status" value="1"/>
</dbReference>
<protein>
    <recommendedName>
        <fullName evidence="2">SEC7 domain-containing protein</fullName>
    </recommendedName>
</protein>
<sequence length="1717" mass="187637">MAEPASPAAKAEQRAVLVARLKRAASLPRMKDGRRPPMHAEAVSESEKALQPQESAPTTDVEDASGQEPTNAEPQLGPDPVSTMEGNGQQPPKDVEESLPVEVQPGGFDTEGDAEAEDRPFSPNPSGRSRRRRSRSRSRTSKDFKAKNRAPTPAPTGDSSPDEAPPIPAALPMFPALLQPVPLTSPLAPQFVPYPQGMFGAVPEALYYPGTSPPTPLPLPSLEAIQKGLMRSNSAGGTQASRRLAMAKLTGGTETYDPSPSPTPPPLPGSRLARNNTVAGGERIAARQLMLGRLAGRVAKETDTEQASGASGEDRGAPSPGPDKRRRRRSRRRSSVSAAVNPAVSDSDRVSTPSQTPVPPALLFTPQYDPYFDLRAASATPNQASSSSRNHSNEHVAAAPTPPPLPLPDASADRHEHRRRSVLIEDDEDEDRYHPQPRIPTISHTPPPTRASPHISMLRSVLQRSDSPALHSPSAMHHATEVNDSSAVPIYLGRGSPARQDRFPTSPFATPLKEKDRQLSDDEEERVLYPADTLRPRTPATATNVDAFDREISWVATPVPEIRSQANDDDDDYDEYDDDVVAEVVVKDERDQYQEYDEPPLSPSSTQGFLQRDTVYDDISPRVSSTKSIVIESEASADVYPIRINSSAFNAVPLSQSESYGQQRSPLNSEFLEWEDRSTATNELTTKRSVEASSPSTWEKMKSTFSRSGSSAGRRSRTNSILNRGDPRNSNISRESQSSLTSGGRVEKSDSITPQAPFAPQLMHSNSASASMLSLPQHSPFRGNPSPIPPANPADMSKYQSDKLFPFPGMKKLEEQRNRERARGFPFTSASTPDVSQAINGYDEVNASPSAQSFSPPPQSKESSRERKDSTSNQPNEPRLGYSPVRQPGYIDLPPLAASTPSKGKLPVTFGEVKQWLSKNKGKKSQSSQGGSATASVVHLPPQIELQSSTSSTKKLSLSDLLKSKDTEISSDWEDTRTPTNGNATTPSTSPQPHKAFSSFGYRSGRETPATSAPPTDTEQRTPKAKRVLPLALSQSSDSRYVIDDQTTADLAKPDRYLSATPDPTSSVSEAPPSTSESSSTTSSQCSLGPTPQAQALLDKLDDSLSRGMAPLDEPPRKLLFSGPVLQVVDPNTVKDRFLFLFNDILIIAKPILQGKAVFNDTYSNPTDKKYTIKSVVRFRDLRFCQDRAEPPAKSSAPSCIPNSPSLRAFIAQFAKDPIQAVAGLSSRSHGAIDPSLIAQVLFKTVELDRRQLGEYLSQRNSKNVLKAFLDNFGFTSLRIDVALRIFLHSIHLENTESQDYAMDHLQETFAGRWYEANAKIVAFDKDMALRLVRAIVQLNELLHGSIASEVGEPSTKGRNITSRDFYEAFRRYDPRRLVSDEQLDDIYFSIRQERLMQARSPSSAASNPDTHVSFMRPLPARLTYKSQSDPIIIRLPQPDPTLTLHLYGHDLTFEPPVLNFAKSPEASFRVTGTSLGTKTLVILRSGPNAIKYSSLPLSYPLPVERSFMRNTFQIAFLNHEGAKRRYMFSVDDHLMRHQWATSIRQQIEKSLATTVTPTDHALPPGVSDFYRAAEEVSFKVLQETLIQSAGSSPSNGQAAGYHHHPHHHPSAGTEKDAHTAHRRSKSRSKLYPRQGAGKLDFDLSGNSHRYNDSRESNETDGGESAGPGTAGGGPYENGKMGGRIWSGRELELHCQQNSLIPNVLSHLQVGTAGSTS</sequence>
<evidence type="ECO:0000256" key="1">
    <source>
        <dbReference type="SAM" id="MobiDB-lite"/>
    </source>
</evidence>
<dbReference type="InterPro" id="IPR011993">
    <property type="entry name" value="PH-like_dom_sf"/>
</dbReference>
<feature type="compositionally biased region" description="Polar residues" evidence="1">
    <location>
        <begin position="763"/>
        <end position="777"/>
    </location>
</feature>
<reference evidence="3 4" key="1">
    <citation type="journal article" date="2019" name="Nat. Ecol. Evol.">
        <title>Megaphylogeny resolves global patterns of mushroom evolution.</title>
        <authorList>
            <person name="Varga T."/>
            <person name="Krizsan K."/>
            <person name="Foldi C."/>
            <person name="Dima B."/>
            <person name="Sanchez-Garcia M."/>
            <person name="Sanchez-Ramirez S."/>
            <person name="Szollosi G.J."/>
            <person name="Szarkandi J.G."/>
            <person name="Papp V."/>
            <person name="Albert L."/>
            <person name="Andreopoulos W."/>
            <person name="Angelini C."/>
            <person name="Antonin V."/>
            <person name="Barry K.W."/>
            <person name="Bougher N.L."/>
            <person name="Buchanan P."/>
            <person name="Buyck B."/>
            <person name="Bense V."/>
            <person name="Catcheside P."/>
            <person name="Chovatia M."/>
            <person name="Cooper J."/>
            <person name="Damon W."/>
            <person name="Desjardin D."/>
            <person name="Finy P."/>
            <person name="Geml J."/>
            <person name="Haridas S."/>
            <person name="Hughes K."/>
            <person name="Justo A."/>
            <person name="Karasinski D."/>
            <person name="Kautmanova I."/>
            <person name="Kiss B."/>
            <person name="Kocsube S."/>
            <person name="Kotiranta H."/>
            <person name="LaButti K.M."/>
            <person name="Lechner B.E."/>
            <person name="Liimatainen K."/>
            <person name="Lipzen A."/>
            <person name="Lukacs Z."/>
            <person name="Mihaltcheva S."/>
            <person name="Morgado L.N."/>
            <person name="Niskanen T."/>
            <person name="Noordeloos M.E."/>
            <person name="Ohm R.A."/>
            <person name="Ortiz-Santana B."/>
            <person name="Ovrebo C."/>
            <person name="Racz N."/>
            <person name="Riley R."/>
            <person name="Savchenko A."/>
            <person name="Shiryaev A."/>
            <person name="Soop K."/>
            <person name="Spirin V."/>
            <person name="Szebenyi C."/>
            <person name="Tomsovsky M."/>
            <person name="Tulloss R.E."/>
            <person name="Uehling J."/>
            <person name="Grigoriev I.V."/>
            <person name="Vagvolgyi C."/>
            <person name="Papp T."/>
            <person name="Martin F.M."/>
            <person name="Miettinen O."/>
            <person name="Hibbett D.S."/>
            <person name="Nagy L.G."/>
        </authorList>
    </citation>
    <scope>NUCLEOTIDE SEQUENCE [LARGE SCALE GENOMIC DNA]</scope>
    <source>
        <strain evidence="3 4">FP101781</strain>
    </source>
</reference>
<proteinExistence type="predicted"/>
<feature type="region of interest" description="Disordered" evidence="1">
    <location>
        <begin position="296"/>
        <end position="543"/>
    </location>
</feature>
<feature type="region of interest" description="Disordered" evidence="1">
    <location>
        <begin position="678"/>
        <end position="1033"/>
    </location>
</feature>
<evidence type="ECO:0000313" key="3">
    <source>
        <dbReference type="EMBL" id="TEB38391.1"/>
    </source>
</evidence>
<evidence type="ECO:0000313" key="4">
    <source>
        <dbReference type="Proteomes" id="UP000298030"/>
    </source>
</evidence>
<dbReference type="Gene3D" id="2.30.29.30">
    <property type="entry name" value="Pleckstrin-homology domain (PH domain)/Phosphotyrosine-binding domain (PTB)"/>
    <property type="match status" value="1"/>
</dbReference>